<feature type="region of interest" description="Disordered" evidence="1">
    <location>
        <begin position="90"/>
        <end position="112"/>
    </location>
</feature>
<dbReference type="STRING" id="34720.A0A151JW73"/>
<dbReference type="PANTHER" id="PTHR12069">
    <property type="entry name" value="DNA-DIRECTED RNA POLYMERASES III 80 KDA POLYPEPTIDE RNA POLYMERASE III SUBUNIT 5"/>
    <property type="match status" value="1"/>
</dbReference>
<keyword evidence="2" id="KW-0804">Transcription</keyword>
<feature type="region of interest" description="Disordered" evidence="1">
    <location>
        <begin position="379"/>
        <end position="443"/>
    </location>
</feature>
<dbReference type="AlphaFoldDB" id="A0A151JW73"/>
<dbReference type="GO" id="GO:0042797">
    <property type="term" value="P:tRNA transcription by RNA polymerase III"/>
    <property type="evidence" value="ECO:0007669"/>
    <property type="project" value="TreeGrafter"/>
</dbReference>
<feature type="compositionally biased region" description="Polar residues" evidence="1">
    <location>
        <begin position="416"/>
        <end position="427"/>
    </location>
</feature>
<accession>A0A151JW73</accession>
<organism evidence="2 3">
    <name type="scientific">Trachymyrmex septentrionalis</name>
    <dbReference type="NCBI Taxonomy" id="34720"/>
    <lineage>
        <taxon>Eukaryota</taxon>
        <taxon>Metazoa</taxon>
        <taxon>Ecdysozoa</taxon>
        <taxon>Arthropoda</taxon>
        <taxon>Hexapoda</taxon>
        <taxon>Insecta</taxon>
        <taxon>Pterygota</taxon>
        <taxon>Neoptera</taxon>
        <taxon>Endopterygota</taxon>
        <taxon>Hymenoptera</taxon>
        <taxon>Apocrita</taxon>
        <taxon>Aculeata</taxon>
        <taxon>Formicoidea</taxon>
        <taxon>Formicidae</taxon>
        <taxon>Myrmicinae</taxon>
        <taxon>Trachymyrmex</taxon>
    </lineage>
</organism>
<sequence>MELAMDTSNKHSYDCYMGKQLALKTDGKSTENDEIVFDNELMDKVVLTSERTLSDCSNFAVGIFQDDELHITPLKSMLHMKLQCDYLDENDKHTRDGTKNTGEDDDEEEDNATPVKVTFARHLPDNLKKLQEQSFQHHNKKSQEERWMHTNYIPAYDAQAEPTRMEMFCSSAEDSNNLNLGQINYLRLLVPQLPDECYLQSTSEDQTDLHHILTLPLLDQIRKIMKQETNLFFTVRIISFAKLCEILSPEQDTITILKYLQQVAMLVQGNWIVNSELIYPKDSLSPQNSTSEFMCRTRDYILLLFTEHQYLNRKTISSVIKLPSEEINQIFAELGTYESRKGWQLKEPLNWDFCKRYSEIVERQQMFWDAKRKYLREIMEAQNQPPQRQRRKSNRESLGSENEERNIGRGRKSVKESSVSDNDAITESTKHKKSRSRKISETT</sequence>
<dbReference type="PANTHER" id="PTHR12069:SF0">
    <property type="entry name" value="DNA-DIRECTED RNA POLYMERASE III SUBUNIT RPC5"/>
    <property type="match status" value="1"/>
</dbReference>
<dbReference type="InterPro" id="IPR006886">
    <property type="entry name" value="RNA_pol_III_Rpc5"/>
</dbReference>
<protein>
    <submittedName>
        <fullName evidence="2">DNA-directed RNA polymerase III subunit RPC5</fullName>
    </submittedName>
</protein>
<reference evidence="2 3" key="1">
    <citation type="submission" date="2016-03" db="EMBL/GenBank/DDBJ databases">
        <title>Trachymyrmex septentrionalis WGS genome.</title>
        <authorList>
            <person name="Nygaard S."/>
            <person name="Hu H."/>
            <person name="Boomsma J."/>
            <person name="Zhang G."/>
        </authorList>
    </citation>
    <scope>NUCLEOTIDE SEQUENCE [LARGE SCALE GENOMIC DNA]</scope>
    <source>
        <strain evidence="2">Tsep2-gDNA-1</strain>
        <tissue evidence="2">Whole body</tissue>
    </source>
</reference>
<proteinExistence type="predicted"/>
<evidence type="ECO:0000313" key="2">
    <source>
        <dbReference type="EMBL" id="KYN38602.1"/>
    </source>
</evidence>
<feature type="compositionally biased region" description="Basic and acidic residues" evidence="1">
    <location>
        <begin position="90"/>
        <end position="102"/>
    </location>
</feature>
<dbReference type="GO" id="GO:0005666">
    <property type="term" value="C:RNA polymerase III complex"/>
    <property type="evidence" value="ECO:0007669"/>
    <property type="project" value="TreeGrafter"/>
</dbReference>
<keyword evidence="3" id="KW-1185">Reference proteome</keyword>
<keyword evidence="2" id="KW-0240">DNA-directed RNA polymerase</keyword>
<dbReference type="EMBL" id="KQ981655">
    <property type="protein sequence ID" value="KYN38602.1"/>
    <property type="molecule type" value="Genomic_DNA"/>
</dbReference>
<gene>
    <name evidence="2" type="ORF">ALC56_07006</name>
</gene>
<evidence type="ECO:0000256" key="1">
    <source>
        <dbReference type="SAM" id="MobiDB-lite"/>
    </source>
</evidence>
<name>A0A151JW73_9HYME</name>
<evidence type="ECO:0000313" key="3">
    <source>
        <dbReference type="Proteomes" id="UP000078541"/>
    </source>
</evidence>
<dbReference type="Proteomes" id="UP000078541">
    <property type="component" value="Unassembled WGS sequence"/>
</dbReference>
<dbReference type="Pfam" id="PF04801">
    <property type="entry name" value="RPC5"/>
    <property type="match status" value="1"/>
</dbReference>